<keyword evidence="4" id="KW-0539">Nucleus</keyword>
<dbReference type="GO" id="GO:0005669">
    <property type="term" value="C:transcription factor TFIID complex"/>
    <property type="evidence" value="ECO:0007669"/>
    <property type="project" value="TreeGrafter"/>
</dbReference>
<accession>A0A182LUJ4</accession>
<comment type="subcellular location">
    <subcellularLocation>
        <location evidence="1">Nucleus</location>
    </subcellularLocation>
</comment>
<dbReference type="GO" id="GO:0002039">
    <property type="term" value="F:p53 binding"/>
    <property type="evidence" value="ECO:0007669"/>
    <property type="project" value="TreeGrafter"/>
</dbReference>
<protein>
    <recommendedName>
        <fullName evidence="5">Bromodomain associated domain-containing protein</fullName>
    </recommendedName>
</protein>
<dbReference type="VEuPathDB" id="VectorBase:ACUA002315"/>
<dbReference type="STRING" id="139723.A0A182LUJ4"/>
<dbReference type="Gene3D" id="1.10.20.10">
    <property type="entry name" value="Histone, subunit A"/>
    <property type="match status" value="1"/>
</dbReference>
<feature type="domain" description="Bromodomain associated" evidence="5">
    <location>
        <begin position="3"/>
        <end position="79"/>
    </location>
</feature>
<keyword evidence="7" id="KW-1185">Reference proteome</keyword>
<dbReference type="SMART" id="SM00576">
    <property type="entry name" value="BTP"/>
    <property type="match status" value="1"/>
</dbReference>
<dbReference type="GO" id="GO:0045944">
    <property type="term" value="P:positive regulation of transcription by RNA polymerase II"/>
    <property type="evidence" value="ECO:0007669"/>
    <property type="project" value="TreeGrafter"/>
</dbReference>
<keyword evidence="3" id="KW-0804">Transcription</keyword>
<dbReference type="Pfam" id="PF07524">
    <property type="entry name" value="Bromo_TP"/>
    <property type="match status" value="1"/>
</dbReference>
<sequence>MSNEYVSHLMDVSVAQICLAIGWTKAHNSSLQYLSQLTERYLRRLAELVKRFAELNNRTAPNMDDLAFGFNYLRIDLKQMVEYCENVKLPDSAQPHYCSYVSIPNGNKIKGIRE</sequence>
<evidence type="ECO:0000256" key="2">
    <source>
        <dbReference type="ARBA" id="ARBA00023015"/>
    </source>
</evidence>
<keyword evidence="2" id="KW-0805">Transcription regulation</keyword>
<dbReference type="InterPro" id="IPR009072">
    <property type="entry name" value="Histone-fold"/>
</dbReference>
<dbReference type="AlphaFoldDB" id="A0A182LUJ4"/>
<organism evidence="6 7">
    <name type="scientific">Anopheles culicifacies</name>
    <dbReference type="NCBI Taxonomy" id="139723"/>
    <lineage>
        <taxon>Eukaryota</taxon>
        <taxon>Metazoa</taxon>
        <taxon>Ecdysozoa</taxon>
        <taxon>Arthropoda</taxon>
        <taxon>Hexapoda</taxon>
        <taxon>Insecta</taxon>
        <taxon>Pterygota</taxon>
        <taxon>Neoptera</taxon>
        <taxon>Endopterygota</taxon>
        <taxon>Diptera</taxon>
        <taxon>Nematocera</taxon>
        <taxon>Culicoidea</taxon>
        <taxon>Culicidae</taxon>
        <taxon>Anophelinae</taxon>
        <taxon>Anopheles</taxon>
        <taxon>culicifacies species complex</taxon>
    </lineage>
</organism>
<evidence type="ECO:0000259" key="5">
    <source>
        <dbReference type="SMART" id="SM00576"/>
    </source>
</evidence>
<evidence type="ECO:0000313" key="7">
    <source>
        <dbReference type="Proteomes" id="UP000075883"/>
    </source>
</evidence>
<dbReference type="InterPro" id="IPR006565">
    <property type="entry name" value="BTP"/>
</dbReference>
<dbReference type="GO" id="GO:0046982">
    <property type="term" value="F:protein heterodimerization activity"/>
    <property type="evidence" value="ECO:0007669"/>
    <property type="project" value="InterPro"/>
</dbReference>
<evidence type="ECO:0000313" key="6">
    <source>
        <dbReference type="EnsemblMetazoa" id="ACUA002315-PA"/>
    </source>
</evidence>
<reference evidence="7" key="1">
    <citation type="submission" date="2013-09" db="EMBL/GenBank/DDBJ databases">
        <title>The Genome Sequence of Anopheles culicifacies species A.</title>
        <authorList>
            <consortium name="The Broad Institute Genomics Platform"/>
            <person name="Neafsey D.E."/>
            <person name="Besansky N."/>
            <person name="Howell P."/>
            <person name="Walton C."/>
            <person name="Young S.K."/>
            <person name="Zeng Q."/>
            <person name="Gargeya S."/>
            <person name="Fitzgerald M."/>
            <person name="Haas B."/>
            <person name="Abouelleil A."/>
            <person name="Allen A.W."/>
            <person name="Alvarado L."/>
            <person name="Arachchi H.M."/>
            <person name="Berlin A.M."/>
            <person name="Chapman S.B."/>
            <person name="Gainer-Dewar J."/>
            <person name="Goldberg J."/>
            <person name="Griggs A."/>
            <person name="Gujja S."/>
            <person name="Hansen M."/>
            <person name="Howarth C."/>
            <person name="Imamovic A."/>
            <person name="Ireland A."/>
            <person name="Larimer J."/>
            <person name="McCowan C."/>
            <person name="Murphy C."/>
            <person name="Pearson M."/>
            <person name="Poon T.W."/>
            <person name="Priest M."/>
            <person name="Roberts A."/>
            <person name="Saif S."/>
            <person name="Shea T."/>
            <person name="Sisk P."/>
            <person name="Sykes S."/>
            <person name="Wortman J."/>
            <person name="Nusbaum C."/>
            <person name="Birren B."/>
        </authorList>
    </citation>
    <scope>NUCLEOTIDE SEQUENCE [LARGE SCALE GENOMIC DNA]</scope>
    <source>
        <strain evidence="7">A-37</strain>
    </source>
</reference>
<dbReference type="Proteomes" id="UP000075883">
    <property type="component" value="Unassembled WGS sequence"/>
</dbReference>
<evidence type="ECO:0000256" key="1">
    <source>
        <dbReference type="ARBA" id="ARBA00004123"/>
    </source>
</evidence>
<proteinExistence type="predicted"/>
<name>A0A182LUJ4_9DIPT</name>
<dbReference type="PANTHER" id="PTHR46452">
    <property type="entry name" value="TRANSCRIPTION INITIATION FACTOR TFIID SUBUNIT 3"/>
    <property type="match status" value="1"/>
</dbReference>
<evidence type="ECO:0000256" key="4">
    <source>
        <dbReference type="ARBA" id="ARBA00023242"/>
    </source>
</evidence>
<reference evidence="6" key="2">
    <citation type="submission" date="2020-05" db="UniProtKB">
        <authorList>
            <consortium name="EnsemblMetazoa"/>
        </authorList>
    </citation>
    <scope>IDENTIFICATION</scope>
    <source>
        <strain evidence="6">A-37</strain>
    </source>
</reference>
<dbReference type="EMBL" id="AXCM01010721">
    <property type="status" value="NOT_ANNOTATED_CDS"/>
    <property type="molecule type" value="Genomic_DNA"/>
</dbReference>
<evidence type="ECO:0000256" key="3">
    <source>
        <dbReference type="ARBA" id="ARBA00023163"/>
    </source>
</evidence>
<dbReference type="EnsemblMetazoa" id="ACUA002315-RA">
    <property type="protein sequence ID" value="ACUA002315-PA"/>
    <property type="gene ID" value="ACUA002315"/>
</dbReference>
<dbReference type="PANTHER" id="PTHR46452:SF1">
    <property type="entry name" value="TRANSCRIPTION INITIATION FACTOR TFIID SUBUNIT 3"/>
    <property type="match status" value="1"/>
</dbReference>